<dbReference type="SUPFAM" id="SSF48726">
    <property type="entry name" value="Immunoglobulin"/>
    <property type="match status" value="2"/>
</dbReference>
<dbReference type="InterPro" id="IPR007110">
    <property type="entry name" value="Ig-like_dom"/>
</dbReference>
<dbReference type="SMART" id="SM00409">
    <property type="entry name" value="IG"/>
    <property type="match status" value="2"/>
</dbReference>
<dbReference type="SMART" id="SM00407">
    <property type="entry name" value="IGc1"/>
    <property type="match status" value="1"/>
</dbReference>
<name>A0A3B4GG02_9CICH</name>
<dbReference type="Gene3D" id="2.60.40.10">
    <property type="entry name" value="Immunoglobulins"/>
    <property type="match status" value="2"/>
</dbReference>
<dbReference type="GeneTree" id="ENSGT00940000167101"/>
<dbReference type="AlphaFoldDB" id="A0A3B4GG02"/>
<feature type="domain" description="Ig-like" evidence="4">
    <location>
        <begin position="130"/>
        <end position="225"/>
    </location>
</feature>
<dbReference type="CDD" id="cd00098">
    <property type="entry name" value="IgC1"/>
    <property type="match status" value="1"/>
</dbReference>
<dbReference type="InterPro" id="IPR036179">
    <property type="entry name" value="Ig-like_dom_sf"/>
</dbReference>
<feature type="domain" description="Ig-like" evidence="4">
    <location>
        <begin position="3"/>
        <end position="120"/>
    </location>
</feature>
<evidence type="ECO:0000256" key="1">
    <source>
        <dbReference type="ARBA" id="ARBA00023319"/>
    </source>
</evidence>
<keyword evidence="2" id="KW-1133">Transmembrane helix</keyword>
<feature type="chain" id="PRO_5017466340" description="Ig-like domain-containing protein" evidence="3">
    <location>
        <begin position="20"/>
        <end position="268"/>
    </location>
</feature>
<proteinExistence type="predicted"/>
<keyword evidence="2" id="KW-0472">Membrane</keyword>
<dbReference type="STRING" id="303518.ENSPNYP00000021860"/>
<feature type="transmembrane region" description="Helical" evidence="2">
    <location>
        <begin position="233"/>
        <end position="256"/>
    </location>
</feature>
<dbReference type="InterPro" id="IPR013783">
    <property type="entry name" value="Ig-like_fold"/>
</dbReference>
<reference evidence="5" key="1">
    <citation type="submission" date="2023-09" db="UniProtKB">
        <authorList>
            <consortium name="Ensembl"/>
        </authorList>
    </citation>
    <scope>IDENTIFICATION</scope>
</reference>
<dbReference type="PROSITE" id="PS50835">
    <property type="entry name" value="IG_LIKE"/>
    <property type="match status" value="2"/>
</dbReference>
<dbReference type="InterPro" id="IPR003599">
    <property type="entry name" value="Ig_sub"/>
</dbReference>
<evidence type="ECO:0000256" key="2">
    <source>
        <dbReference type="SAM" id="Phobius"/>
    </source>
</evidence>
<feature type="signal peptide" evidence="3">
    <location>
        <begin position="1"/>
        <end position="19"/>
    </location>
</feature>
<dbReference type="InterPro" id="IPR050380">
    <property type="entry name" value="Immune_Resp_Modulators"/>
</dbReference>
<dbReference type="InterPro" id="IPR003597">
    <property type="entry name" value="Ig_C1-set"/>
</dbReference>
<keyword evidence="3" id="KW-0732">Signal</keyword>
<accession>A0A3B4GG02</accession>
<keyword evidence="1" id="KW-0393">Immunoglobulin domain</keyword>
<dbReference type="PANTHER" id="PTHR23411">
    <property type="entry name" value="TAPASIN"/>
    <property type="match status" value="1"/>
</dbReference>
<sequence length="268" mass="29444">MIPVLFFSVHLSLLSVSSSEIQASPNTNATLPCNVTLSAEGDNINQSLIAVSWIKNGSEIASFGKAATQIKEGFSWDNADFVNGDFSLVVLKASLDLQGMYECTISYNFTILHYSNVTFSIIGTSCFCSPSPTLSLPHQWVVLDTKTQLKCHADGFYPPPVSFSWTRAGEVIQPPYQVEVELTPDGYYRAVGNLTFYPSHEDQNVTFGCKVSHSGNYQELDFQLSITRESLRVTVSILVALMPHGLSVFLTVLLILHPLSLHNVTSVL</sequence>
<organism evidence="5">
    <name type="scientific">Pundamilia nyererei</name>
    <dbReference type="NCBI Taxonomy" id="303518"/>
    <lineage>
        <taxon>Eukaryota</taxon>
        <taxon>Metazoa</taxon>
        <taxon>Chordata</taxon>
        <taxon>Craniata</taxon>
        <taxon>Vertebrata</taxon>
        <taxon>Euteleostomi</taxon>
        <taxon>Actinopterygii</taxon>
        <taxon>Neopterygii</taxon>
        <taxon>Teleostei</taxon>
        <taxon>Neoteleostei</taxon>
        <taxon>Acanthomorphata</taxon>
        <taxon>Ovalentaria</taxon>
        <taxon>Cichlomorphae</taxon>
        <taxon>Cichliformes</taxon>
        <taxon>Cichlidae</taxon>
        <taxon>African cichlids</taxon>
        <taxon>Pseudocrenilabrinae</taxon>
        <taxon>Haplochromini</taxon>
        <taxon>Pundamilia</taxon>
    </lineage>
</organism>
<dbReference type="Ensembl" id="ENSPNYT00000022392.1">
    <property type="protein sequence ID" value="ENSPNYP00000021860.1"/>
    <property type="gene ID" value="ENSPNYG00000016516.1"/>
</dbReference>
<protein>
    <recommendedName>
        <fullName evidence="4">Ig-like domain-containing protein</fullName>
    </recommendedName>
</protein>
<evidence type="ECO:0000256" key="3">
    <source>
        <dbReference type="SAM" id="SignalP"/>
    </source>
</evidence>
<dbReference type="Pfam" id="PF07654">
    <property type="entry name" value="C1-set"/>
    <property type="match status" value="1"/>
</dbReference>
<keyword evidence="2" id="KW-0812">Transmembrane</keyword>
<evidence type="ECO:0000313" key="5">
    <source>
        <dbReference type="Ensembl" id="ENSPNYP00000021860.1"/>
    </source>
</evidence>
<evidence type="ECO:0000259" key="4">
    <source>
        <dbReference type="PROSITE" id="PS50835"/>
    </source>
</evidence>